<keyword evidence="4 5" id="KW-0440">LIM domain</keyword>
<dbReference type="PROSITE" id="PS50023">
    <property type="entry name" value="LIM_DOMAIN_2"/>
    <property type="match status" value="2"/>
</dbReference>
<dbReference type="PANTHER" id="PTHR24205">
    <property type="entry name" value="FOUR AND A HALF LIM DOMAINS PROTEIN"/>
    <property type="match status" value="1"/>
</dbReference>
<keyword evidence="2" id="KW-0677">Repeat</keyword>
<dbReference type="GeneID" id="77725488"/>
<gene>
    <name evidence="8" type="ORF">MKK02DRAFT_20618</name>
</gene>
<feature type="compositionally biased region" description="Low complexity" evidence="6">
    <location>
        <begin position="67"/>
        <end position="87"/>
    </location>
</feature>
<comment type="caution">
    <text evidence="8">The sequence shown here is derived from an EMBL/GenBank/DDBJ whole genome shotgun (WGS) entry which is preliminary data.</text>
</comment>
<dbReference type="SUPFAM" id="SSF57716">
    <property type="entry name" value="Glucocorticoid receptor-like (DNA-binding domain)"/>
    <property type="match status" value="3"/>
</dbReference>
<feature type="domain" description="LIM zinc-binding" evidence="7">
    <location>
        <begin position="218"/>
        <end position="277"/>
    </location>
</feature>
<feature type="domain" description="LIM zinc-binding" evidence="7">
    <location>
        <begin position="354"/>
        <end position="408"/>
    </location>
</feature>
<dbReference type="GO" id="GO:0005634">
    <property type="term" value="C:nucleus"/>
    <property type="evidence" value="ECO:0007669"/>
    <property type="project" value="TreeGrafter"/>
</dbReference>
<sequence length="408" mass="45042">MYNTTPIPAPVPKAAYAAPVFQTFQDRKRAKEAALRASIEPTYTPPSHPSLPSIHQNPTRPLPQPRPSSSQQPLPSISLPSDPIITPSNPPPPIITLPSDPPIRVPSPPRRSPVEATLERSDTLASIRSLDRPEFGSTRRPLPKPPVNVNSSRSLDRGIQARRKPSDIAEEDETPIINIPDLTFPNDPPPGIVVSAIPTISVTTDAPSPVRLHSDAAIICAGCGESIIGRIVNAMKRRFHPHCFACSECGENLEHVSSYEWEGKAYCHLDYHDKFAHQCHHCKTPIVDPRFVTLNDDLLGQRYYHELHFFCSECGDPFLDPSKAGGSAEDETNAFTIHRGHPYCERCHLRLHKPKCKGCKAPIPDIAVNAMGAKWHKECFVCDGCGNQLSNLFFPKDGQSYCTACWDS</sequence>
<organism evidence="8 9">
    <name type="scientific">Dioszegia hungarica</name>
    <dbReference type="NCBI Taxonomy" id="4972"/>
    <lineage>
        <taxon>Eukaryota</taxon>
        <taxon>Fungi</taxon>
        <taxon>Dikarya</taxon>
        <taxon>Basidiomycota</taxon>
        <taxon>Agaricomycotina</taxon>
        <taxon>Tremellomycetes</taxon>
        <taxon>Tremellales</taxon>
        <taxon>Bulleribasidiaceae</taxon>
        <taxon>Dioszegia</taxon>
    </lineage>
</organism>
<dbReference type="RefSeq" id="XP_052942060.1">
    <property type="nucleotide sequence ID" value="XM_053086287.1"/>
</dbReference>
<accession>A0AA38H063</accession>
<dbReference type="Gene3D" id="2.10.110.10">
    <property type="entry name" value="Cysteine Rich Protein"/>
    <property type="match status" value="3"/>
</dbReference>
<dbReference type="Proteomes" id="UP001164286">
    <property type="component" value="Unassembled WGS sequence"/>
</dbReference>
<evidence type="ECO:0000256" key="4">
    <source>
        <dbReference type="ARBA" id="ARBA00023038"/>
    </source>
</evidence>
<protein>
    <recommendedName>
        <fullName evidence="7">LIM zinc-binding domain-containing protein</fullName>
    </recommendedName>
</protein>
<evidence type="ECO:0000313" key="9">
    <source>
        <dbReference type="Proteomes" id="UP001164286"/>
    </source>
</evidence>
<dbReference type="PROSITE" id="PS00478">
    <property type="entry name" value="LIM_DOMAIN_1"/>
    <property type="match status" value="2"/>
</dbReference>
<evidence type="ECO:0000256" key="3">
    <source>
        <dbReference type="ARBA" id="ARBA00022833"/>
    </source>
</evidence>
<evidence type="ECO:0000256" key="5">
    <source>
        <dbReference type="PROSITE-ProRule" id="PRU00125"/>
    </source>
</evidence>
<dbReference type="EMBL" id="JAKWFO010000014">
    <property type="protein sequence ID" value="KAI9632283.1"/>
    <property type="molecule type" value="Genomic_DNA"/>
</dbReference>
<dbReference type="Pfam" id="PF00412">
    <property type="entry name" value="LIM"/>
    <property type="match status" value="3"/>
</dbReference>
<dbReference type="GO" id="GO:0003712">
    <property type="term" value="F:transcription coregulator activity"/>
    <property type="evidence" value="ECO:0007669"/>
    <property type="project" value="TreeGrafter"/>
</dbReference>
<name>A0AA38H063_9TREE</name>
<dbReference type="GO" id="GO:0046872">
    <property type="term" value="F:metal ion binding"/>
    <property type="evidence" value="ECO:0007669"/>
    <property type="project" value="UniProtKB-KW"/>
</dbReference>
<evidence type="ECO:0000256" key="6">
    <source>
        <dbReference type="SAM" id="MobiDB-lite"/>
    </source>
</evidence>
<dbReference type="AlphaFoldDB" id="A0AA38H063"/>
<feature type="region of interest" description="Disordered" evidence="6">
    <location>
        <begin position="28"/>
        <end position="152"/>
    </location>
</feature>
<keyword evidence="1 5" id="KW-0479">Metal-binding</keyword>
<dbReference type="GO" id="GO:0030695">
    <property type="term" value="F:GTPase regulator activity"/>
    <property type="evidence" value="ECO:0007669"/>
    <property type="project" value="UniProtKB-ARBA"/>
</dbReference>
<evidence type="ECO:0000256" key="2">
    <source>
        <dbReference type="ARBA" id="ARBA00022737"/>
    </source>
</evidence>
<dbReference type="InterPro" id="IPR001781">
    <property type="entry name" value="Znf_LIM"/>
</dbReference>
<dbReference type="SMART" id="SM00132">
    <property type="entry name" value="LIM"/>
    <property type="match status" value="3"/>
</dbReference>
<evidence type="ECO:0000256" key="1">
    <source>
        <dbReference type="ARBA" id="ARBA00022723"/>
    </source>
</evidence>
<reference evidence="8" key="1">
    <citation type="journal article" date="2022" name="G3 (Bethesda)">
        <title>High quality genome of the basidiomycete yeast Dioszegia hungarica PDD-24b-2 isolated from cloud water.</title>
        <authorList>
            <person name="Jarrige D."/>
            <person name="Haridas S."/>
            <person name="Bleykasten-Grosshans C."/>
            <person name="Joly M."/>
            <person name="Nadalig T."/>
            <person name="Sancelme M."/>
            <person name="Vuilleumier S."/>
            <person name="Grigoriev I.V."/>
            <person name="Amato P."/>
            <person name="Bringel F."/>
        </authorList>
    </citation>
    <scope>NUCLEOTIDE SEQUENCE</scope>
    <source>
        <strain evidence="8">PDD-24b-2</strain>
    </source>
</reference>
<evidence type="ECO:0000259" key="7">
    <source>
        <dbReference type="PROSITE" id="PS50023"/>
    </source>
</evidence>
<keyword evidence="3 5" id="KW-0862">Zinc</keyword>
<evidence type="ECO:0000313" key="8">
    <source>
        <dbReference type="EMBL" id="KAI9632283.1"/>
    </source>
</evidence>
<feature type="compositionally biased region" description="Pro residues" evidence="6">
    <location>
        <begin position="88"/>
        <end position="111"/>
    </location>
</feature>
<dbReference type="PANTHER" id="PTHR24205:SF16">
    <property type="entry name" value="GH01042P-RELATED"/>
    <property type="match status" value="1"/>
</dbReference>
<dbReference type="CDD" id="cd08368">
    <property type="entry name" value="LIM"/>
    <property type="match status" value="3"/>
</dbReference>
<proteinExistence type="predicted"/>
<keyword evidence="9" id="KW-1185">Reference proteome</keyword>